<reference evidence="1" key="2">
    <citation type="submission" date="2020-11" db="EMBL/GenBank/DDBJ databases">
        <authorList>
            <person name="McCartney M.A."/>
            <person name="Auch B."/>
            <person name="Kono T."/>
            <person name="Mallez S."/>
            <person name="Becker A."/>
            <person name="Gohl D.M."/>
            <person name="Silverstein K.A.T."/>
            <person name="Koren S."/>
            <person name="Bechman K.B."/>
            <person name="Herman A."/>
            <person name="Abrahante J.E."/>
            <person name="Garbe J."/>
        </authorList>
    </citation>
    <scope>NUCLEOTIDE SEQUENCE</scope>
    <source>
        <strain evidence="1">Duluth1</strain>
        <tissue evidence="1">Whole animal</tissue>
    </source>
</reference>
<evidence type="ECO:0000313" key="1">
    <source>
        <dbReference type="EMBL" id="KAH3772619.1"/>
    </source>
</evidence>
<protein>
    <submittedName>
        <fullName evidence="1">Uncharacterized protein</fullName>
    </submittedName>
</protein>
<reference evidence="1" key="1">
    <citation type="journal article" date="2019" name="bioRxiv">
        <title>The Genome of the Zebra Mussel, Dreissena polymorpha: A Resource for Invasive Species Research.</title>
        <authorList>
            <person name="McCartney M.A."/>
            <person name="Auch B."/>
            <person name="Kono T."/>
            <person name="Mallez S."/>
            <person name="Zhang Y."/>
            <person name="Obille A."/>
            <person name="Becker A."/>
            <person name="Abrahante J.E."/>
            <person name="Garbe J."/>
            <person name="Badalamenti J.P."/>
            <person name="Herman A."/>
            <person name="Mangelson H."/>
            <person name="Liachko I."/>
            <person name="Sullivan S."/>
            <person name="Sone E.D."/>
            <person name="Koren S."/>
            <person name="Silverstein K.A.T."/>
            <person name="Beckman K.B."/>
            <person name="Gohl D.M."/>
        </authorList>
    </citation>
    <scope>NUCLEOTIDE SEQUENCE</scope>
    <source>
        <strain evidence="1">Duluth1</strain>
        <tissue evidence="1">Whole animal</tissue>
    </source>
</reference>
<dbReference type="Proteomes" id="UP000828390">
    <property type="component" value="Unassembled WGS sequence"/>
</dbReference>
<sequence>MYLIDSRTGTNVYLTAGVFANPFHKSDDRYFHHMFAFYLGVNKVCRQDVHLLNNEAHVFFPRGDQREVYGYVPTGC</sequence>
<keyword evidence="2" id="KW-1185">Reference proteome</keyword>
<name>A0A9D4E5J9_DREPO</name>
<proteinExistence type="predicted"/>
<evidence type="ECO:0000313" key="2">
    <source>
        <dbReference type="Proteomes" id="UP000828390"/>
    </source>
</evidence>
<accession>A0A9D4E5J9</accession>
<dbReference type="EMBL" id="JAIWYP010000009">
    <property type="protein sequence ID" value="KAH3772619.1"/>
    <property type="molecule type" value="Genomic_DNA"/>
</dbReference>
<gene>
    <name evidence="1" type="ORF">DPMN_173960</name>
</gene>
<dbReference type="AlphaFoldDB" id="A0A9D4E5J9"/>
<organism evidence="1 2">
    <name type="scientific">Dreissena polymorpha</name>
    <name type="common">Zebra mussel</name>
    <name type="synonym">Mytilus polymorpha</name>
    <dbReference type="NCBI Taxonomy" id="45954"/>
    <lineage>
        <taxon>Eukaryota</taxon>
        <taxon>Metazoa</taxon>
        <taxon>Spiralia</taxon>
        <taxon>Lophotrochozoa</taxon>
        <taxon>Mollusca</taxon>
        <taxon>Bivalvia</taxon>
        <taxon>Autobranchia</taxon>
        <taxon>Heteroconchia</taxon>
        <taxon>Euheterodonta</taxon>
        <taxon>Imparidentia</taxon>
        <taxon>Neoheterodontei</taxon>
        <taxon>Myida</taxon>
        <taxon>Dreissenoidea</taxon>
        <taxon>Dreissenidae</taxon>
        <taxon>Dreissena</taxon>
    </lineage>
</organism>
<comment type="caution">
    <text evidence="1">The sequence shown here is derived from an EMBL/GenBank/DDBJ whole genome shotgun (WGS) entry which is preliminary data.</text>
</comment>